<dbReference type="EMBL" id="SJJR01000007">
    <property type="protein sequence ID" value="TCB97164.1"/>
    <property type="molecule type" value="Genomic_DNA"/>
</dbReference>
<dbReference type="AlphaFoldDB" id="A0A4R0GI57"/>
<feature type="transmembrane region" description="Helical" evidence="2">
    <location>
        <begin position="286"/>
        <end position="308"/>
    </location>
</feature>
<name>A0A4R0GI57_9ACTN</name>
<feature type="transmembrane region" description="Helical" evidence="2">
    <location>
        <begin position="80"/>
        <end position="97"/>
    </location>
</feature>
<dbReference type="RefSeq" id="WP_131303832.1">
    <property type="nucleotide sequence ID" value="NZ_SJJR01000007.1"/>
</dbReference>
<keyword evidence="4" id="KW-1185">Reference proteome</keyword>
<accession>A0A4R0GI57</accession>
<dbReference type="Proteomes" id="UP000292274">
    <property type="component" value="Unassembled WGS sequence"/>
</dbReference>
<evidence type="ECO:0000256" key="2">
    <source>
        <dbReference type="SAM" id="Phobius"/>
    </source>
</evidence>
<feature type="transmembrane region" description="Helical" evidence="2">
    <location>
        <begin position="166"/>
        <end position="183"/>
    </location>
</feature>
<feature type="transmembrane region" description="Helical" evidence="2">
    <location>
        <begin position="109"/>
        <end position="130"/>
    </location>
</feature>
<evidence type="ECO:0000313" key="4">
    <source>
        <dbReference type="Proteomes" id="UP000292274"/>
    </source>
</evidence>
<dbReference type="SUPFAM" id="SSF103473">
    <property type="entry name" value="MFS general substrate transporter"/>
    <property type="match status" value="1"/>
</dbReference>
<evidence type="ECO:0000313" key="3">
    <source>
        <dbReference type="EMBL" id="TCB97164.1"/>
    </source>
</evidence>
<sequence>MTYRLGRPGRLGPIVVAQTAAAGFSSFPSPFYHRIAGATGSPWTTTLLFVAHGTAAAAAMALLTRPALAARVTRLGPGRLIPALLLIDAAGAVPLILAPEPAGVGPLLLGRIITGAAMGALTPLTTTVLAQHRHGTVLATGAIFGGVGGGALIAGALAASGLPREAVFGIGALGLLAAAAAAGRRQPDVHRPAAEDPGGDRPVEPVRPEAPAPPPRATGGGNTLIIGGAALAFTANGVLGLFSSTLPGLIAERSGGSELVAGASAGLVLLAAGAARLGVTRAPAAVVRGVALAVALLGTVMFVAGLRADTVPVALTGGILLGAAAGIGYDTALAVATGHRAQVRLIARVQYAGQLGLVLPVAAYPLVVPP</sequence>
<feature type="transmembrane region" description="Helical" evidence="2">
    <location>
        <begin position="137"/>
        <end position="160"/>
    </location>
</feature>
<gene>
    <name evidence="3" type="ORF">E0H26_12835</name>
</gene>
<feature type="transmembrane region" description="Helical" evidence="2">
    <location>
        <begin position="47"/>
        <end position="68"/>
    </location>
</feature>
<dbReference type="InterPro" id="IPR011701">
    <property type="entry name" value="MFS"/>
</dbReference>
<organism evidence="3 4">
    <name type="scientific">Micromonospora zingiberis</name>
    <dbReference type="NCBI Taxonomy" id="2053011"/>
    <lineage>
        <taxon>Bacteria</taxon>
        <taxon>Bacillati</taxon>
        <taxon>Actinomycetota</taxon>
        <taxon>Actinomycetes</taxon>
        <taxon>Micromonosporales</taxon>
        <taxon>Micromonosporaceae</taxon>
        <taxon>Micromonospora</taxon>
    </lineage>
</organism>
<proteinExistence type="predicted"/>
<feature type="transmembrane region" description="Helical" evidence="2">
    <location>
        <begin position="224"/>
        <end position="247"/>
    </location>
</feature>
<dbReference type="GO" id="GO:0022857">
    <property type="term" value="F:transmembrane transporter activity"/>
    <property type="evidence" value="ECO:0007669"/>
    <property type="project" value="InterPro"/>
</dbReference>
<feature type="transmembrane region" description="Helical" evidence="2">
    <location>
        <begin position="314"/>
        <end position="337"/>
    </location>
</feature>
<evidence type="ECO:0000256" key="1">
    <source>
        <dbReference type="SAM" id="MobiDB-lite"/>
    </source>
</evidence>
<dbReference type="Gene3D" id="1.20.1250.20">
    <property type="entry name" value="MFS general substrate transporter like domains"/>
    <property type="match status" value="1"/>
</dbReference>
<feature type="region of interest" description="Disordered" evidence="1">
    <location>
        <begin position="186"/>
        <end position="219"/>
    </location>
</feature>
<dbReference type="Pfam" id="PF07690">
    <property type="entry name" value="MFS_1"/>
    <property type="match status" value="1"/>
</dbReference>
<comment type="caution">
    <text evidence="3">The sequence shown here is derived from an EMBL/GenBank/DDBJ whole genome shotgun (WGS) entry which is preliminary data.</text>
</comment>
<dbReference type="InterPro" id="IPR036259">
    <property type="entry name" value="MFS_trans_sf"/>
</dbReference>
<feature type="transmembrane region" description="Helical" evidence="2">
    <location>
        <begin position="259"/>
        <end position="279"/>
    </location>
</feature>
<protein>
    <submittedName>
        <fullName evidence="3">MFS transporter</fullName>
    </submittedName>
</protein>
<keyword evidence="2" id="KW-0812">Transmembrane</keyword>
<feature type="transmembrane region" description="Helical" evidence="2">
    <location>
        <begin position="349"/>
        <end position="367"/>
    </location>
</feature>
<keyword evidence="2" id="KW-0472">Membrane</keyword>
<feature type="compositionally biased region" description="Basic and acidic residues" evidence="1">
    <location>
        <begin position="186"/>
        <end position="207"/>
    </location>
</feature>
<keyword evidence="2" id="KW-1133">Transmembrane helix</keyword>
<reference evidence="3 4" key="1">
    <citation type="submission" date="2019-02" db="EMBL/GenBank/DDBJ databases">
        <title>Jishengella sp. nov., isolated from a root of Zingiber montanum.</title>
        <authorList>
            <person name="Kuncharoen N."/>
            <person name="Kudo T."/>
            <person name="Masahiro Y."/>
            <person name="Ohkuma M."/>
            <person name="Tanasupawat S."/>
        </authorList>
    </citation>
    <scope>NUCLEOTIDE SEQUENCE [LARGE SCALE GENOMIC DNA]</scope>
    <source>
        <strain evidence="3 4">PLAI 1-1</strain>
    </source>
</reference>